<keyword evidence="1" id="KW-0472">Membrane</keyword>
<gene>
    <name evidence="3" type="ORF">HGG79_06310</name>
</gene>
<sequence>MKKFQSIKGEGLPYIIGETILYNLFIILMVLVVNSYELSNVFKISLIIINIYEFHYIFMYSSLEYNVYEEYIEISSIFGLKKDKIFFKDIKGYFRISGEIKGVKLYGYGKDNFALGKSIIDKVGTAKMYVTSNENIVYLKVEDISYGLSPKEVEEFESILIKKGIISCNWDYSINKNINLYKDKKFIIPFIIVTIIIIILTLHPFILYLYNKLPEKMPLSFDANFHVVKTGTGKEFAFKQMAYGVLNMAILFCMHYASYFYAKYDKKSAYKFIYISLGSSLLFLIIQIRILITF</sequence>
<feature type="transmembrane region" description="Helical" evidence="1">
    <location>
        <begin position="272"/>
        <end position="292"/>
    </location>
</feature>
<proteinExistence type="predicted"/>
<dbReference type="RefSeq" id="WP_035144421.1">
    <property type="nucleotide sequence ID" value="NZ_JAAZWO010000005.1"/>
</dbReference>
<evidence type="ECO:0000259" key="2">
    <source>
        <dbReference type="Pfam" id="PF10882"/>
    </source>
</evidence>
<evidence type="ECO:0000256" key="1">
    <source>
        <dbReference type="SAM" id="Phobius"/>
    </source>
</evidence>
<protein>
    <recommendedName>
        <fullName evidence="2">Bacterial Pleckstrin homology domain-containing protein</fullName>
    </recommendedName>
</protein>
<dbReference type="Proteomes" id="UP000563151">
    <property type="component" value="Unassembled WGS sequence"/>
</dbReference>
<reference evidence="3 4" key="1">
    <citation type="submission" date="2020-04" db="EMBL/GenBank/DDBJ databases">
        <title>Genomic insights into acetone-butanol-ethanol (ABE) fermentation by sequencing solventogenic clostridia strains.</title>
        <authorList>
            <person name="Brown S."/>
        </authorList>
    </citation>
    <scope>NUCLEOTIDE SEQUENCE [LARGE SCALE GENOMIC DNA]</scope>
    <source>
        <strain evidence="3 4">DJ011</strain>
    </source>
</reference>
<dbReference type="InterPro" id="IPR027783">
    <property type="entry name" value="Bacterial_PH-related"/>
</dbReference>
<feature type="transmembrane region" description="Helical" evidence="1">
    <location>
        <begin position="241"/>
        <end position="260"/>
    </location>
</feature>
<dbReference type="EMBL" id="JAAZWO010000005">
    <property type="protein sequence ID" value="MBC2397390.1"/>
    <property type="molecule type" value="Genomic_DNA"/>
</dbReference>
<dbReference type="Pfam" id="PF10882">
    <property type="entry name" value="bPH_5"/>
    <property type="match status" value="1"/>
</dbReference>
<keyword evidence="1" id="KW-1133">Transmembrane helix</keyword>
<feature type="domain" description="Bacterial Pleckstrin homology" evidence="2">
    <location>
        <begin position="64"/>
        <end position="160"/>
    </location>
</feature>
<feature type="transmembrane region" description="Helical" evidence="1">
    <location>
        <begin position="40"/>
        <end position="58"/>
    </location>
</feature>
<feature type="transmembrane region" description="Helical" evidence="1">
    <location>
        <begin position="186"/>
        <end position="210"/>
    </location>
</feature>
<keyword evidence="4" id="KW-1185">Reference proteome</keyword>
<comment type="caution">
    <text evidence="3">The sequence shown here is derived from an EMBL/GenBank/DDBJ whole genome shotgun (WGS) entry which is preliminary data.</text>
</comment>
<feature type="transmembrane region" description="Helical" evidence="1">
    <location>
        <begin position="12"/>
        <end position="34"/>
    </location>
</feature>
<name>A0A923J148_CLOTT</name>
<evidence type="ECO:0000313" key="4">
    <source>
        <dbReference type="Proteomes" id="UP000563151"/>
    </source>
</evidence>
<evidence type="ECO:0000313" key="3">
    <source>
        <dbReference type="EMBL" id="MBC2397390.1"/>
    </source>
</evidence>
<accession>A0A923J148</accession>
<organism evidence="3 4">
    <name type="scientific">Clostridium tetanomorphum</name>
    <dbReference type="NCBI Taxonomy" id="1553"/>
    <lineage>
        <taxon>Bacteria</taxon>
        <taxon>Bacillati</taxon>
        <taxon>Bacillota</taxon>
        <taxon>Clostridia</taxon>
        <taxon>Eubacteriales</taxon>
        <taxon>Clostridiaceae</taxon>
        <taxon>Clostridium</taxon>
    </lineage>
</organism>
<dbReference type="AlphaFoldDB" id="A0A923J148"/>
<keyword evidence="1" id="KW-0812">Transmembrane</keyword>